<dbReference type="SUPFAM" id="SSF52540">
    <property type="entry name" value="P-loop containing nucleoside triphosphate hydrolases"/>
    <property type="match status" value="1"/>
</dbReference>
<keyword evidence="3" id="KW-0238">DNA-binding</keyword>
<dbReference type="PANTHER" id="PTHR11361">
    <property type="entry name" value="DNA MISMATCH REPAIR PROTEIN MUTS FAMILY MEMBER"/>
    <property type="match status" value="1"/>
</dbReference>
<gene>
    <name evidence="6" type="ORF">SAMN04488104_104822</name>
</gene>
<evidence type="ECO:0000256" key="1">
    <source>
        <dbReference type="ARBA" id="ARBA00022741"/>
    </source>
</evidence>
<dbReference type="EMBL" id="FNAC01000048">
    <property type="protein sequence ID" value="SDD69999.1"/>
    <property type="molecule type" value="Genomic_DNA"/>
</dbReference>
<accession>A0A1G6WW31</accession>
<name>A0A1G6WW31_9BACT</name>
<dbReference type="Proteomes" id="UP000199060">
    <property type="component" value="Unassembled WGS sequence"/>
</dbReference>
<evidence type="ECO:0000259" key="5">
    <source>
        <dbReference type="SMART" id="SM00534"/>
    </source>
</evidence>
<dbReference type="GO" id="GO:0005829">
    <property type="term" value="C:cytosol"/>
    <property type="evidence" value="ECO:0007669"/>
    <property type="project" value="TreeGrafter"/>
</dbReference>
<dbReference type="InterPro" id="IPR045076">
    <property type="entry name" value="MutS"/>
</dbReference>
<feature type="transmembrane region" description="Helical" evidence="4">
    <location>
        <begin position="21"/>
        <end position="43"/>
    </location>
</feature>
<dbReference type="SMART" id="SM00534">
    <property type="entry name" value="MUTSac"/>
    <property type="match status" value="1"/>
</dbReference>
<evidence type="ECO:0000256" key="3">
    <source>
        <dbReference type="ARBA" id="ARBA00023125"/>
    </source>
</evidence>
<feature type="transmembrane region" description="Helical" evidence="4">
    <location>
        <begin position="49"/>
        <end position="65"/>
    </location>
</feature>
<dbReference type="PANTHER" id="PTHR11361:SF99">
    <property type="entry name" value="DNA MISMATCH REPAIR PROTEIN"/>
    <property type="match status" value="1"/>
</dbReference>
<feature type="transmembrane region" description="Helical" evidence="4">
    <location>
        <begin position="232"/>
        <end position="250"/>
    </location>
</feature>
<keyword evidence="7" id="KW-1185">Reference proteome</keyword>
<proteinExistence type="predicted"/>
<dbReference type="STRING" id="686796.SAMN04488104_104822"/>
<evidence type="ECO:0000256" key="2">
    <source>
        <dbReference type="ARBA" id="ARBA00022840"/>
    </source>
</evidence>
<feature type="domain" description="DNA mismatch repair proteins mutS family" evidence="5">
    <location>
        <begin position="410"/>
        <end position="588"/>
    </location>
</feature>
<evidence type="ECO:0000313" key="7">
    <source>
        <dbReference type="Proteomes" id="UP000199060"/>
    </source>
</evidence>
<dbReference type="GO" id="GO:0140664">
    <property type="term" value="F:ATP-dependent DNA damage sensor activity"/>
    <property type="evidence" value="ECO:0007669"/>
    <property type="project" value="InterPro"/>
</dbReference>
<keyword evidence="4" id="KW-0472">Membrane</keyword>
<organism evidence="6 7">
    <name type="scientific">Algoriphagus faecimaris</name>
    <dbReference type="NCBI Taxonomy" id="686796"/>
    <lineage>
        <taxon>Bacteria</taxon>
        <taxon>Pseudomonadati</taxon>
        <taxon>Bacteroidota</taxon>
        <taxon>Cytophagia</taxon>
        <taxon>Cytophagales</taxon>
        <taxon>Cyclobacteriaceae</taxon>
        <taxon>Algoriphagus</taxon>
    </lineage>
</organism>
<dbReference type="Gene3D" id="3.40.50.300">
    <property type="entry name" value="P-loop containing nucleotide triphosphate hydrolases"/>
    <property type="match status" value="1"/>
</dbReference>
<dbReference type="InterPro" id="IPR027417">
    <property type="entry name" value="P-loop_NTPase"/>
</dbReference>
<dbReference type="RefSeq" id="WP_087941076.1">
    <property type="nucleotide sequence ID" value="NZ_FNAC01000048.1"/>
</dbReference>
<evidence type="ECO:0000313" key="6">
    <source>
        <dbReference type="EMBL" id="SDD69999.1"/>
    </source>
</evidence>
<keyword evidence="4" id="KW-0812">Transmembrane</keyword>
<protein>
    <submittedName>
        <fullName evidence="6">MutS domain V</fullName>
    </submittedName>
</protein>
<evidence type="ECO:0000256" key="4">
    <source>
        <dbReference type="SAM" id="Phobius"/>
    </source>
</evidence>
<sequence length="593" mass="66607">MNKFNFSEEKIRDQLLSIKRKAGGFSLLRLALFLAIIAAVVLFFSQSGWWFFILIAIGGGFVWSVREFNFLKDQEAVTLALAQMKKETKWRVDRKLDSLEEGKAYLDKNHPYSNDLDLFGDHSLFQLLNHCHSMAGSDLLAEALKAPIEIGKKSALREAVDELSQKPLFLKSMEAVGKAFYNDTTAKADWSEWLKVKEKPKSYLLALGGLGILGGVFLLVSLYLGWIPSAVLGLWILIGMVFLASVFSSLKEAAEKIPNRQTLKTFIHSVKLIEEQEFESSFLREQQEIFKEKAGLASLHLLELDRLGLWVQNRLNLMYLPINLILWTDLLLYVRWVKWKNRFGDKVAAYPERLAYWEMLISLGLFQHQLGTQGDVEIAADQVVKAEELTHPLLVPGKAVANSFELGGDKRIVLLTGANMSGKTTFMRTIGINLVLANLGLRPYGKRLVVGEMDLYTSMRNADNLGESVSSFYAELSRIKSLITRLEQGKPIFFLLDEILKGTNTEDRIAGSEALIRQLIQTEGLGIISTHDIELSSLENRLGPVTNKSFHSAVFDDKIDFDYKIKEGPCPSFNAHKLMELMGIKFGGNSGSA</sequence>
<dbReference type="GO" id="GO:0030983">
    <property type="term" value="F:mismatched DNA binding"/>
    <property type="evidence" value="ECO:0007669"/>
    <property type="project" value="InterPro"/>
</dbReference>
<dbReference type="AlphaFoldDB" id="A0A1G6WW31"/>
<keyword evidence="4" id="KW-1133">Transmembrane helix</keyword>
<reference evidence="7" key="1">
    <citation type="submission" date="2016-10" db="EMBL/GenBank/DDBJ databases">
        <authorList>
            <person name="Varghese N."/>
            <person name="Submissions S."/>
        </authorList>
    </citation>
    <scope>NUCLEOTIDE SEQUENCE [LARGE SCALE GENOMIC DNA]</scope>
    <source>
        <strain evidence="7">DSM 23095</strain>
    </source>
</reference>
<dbReference type="OrthoDB" id="9802448at2"/>
<dbReference type="GO" id="GO:0006298">
    <property type="term" value="P:mismatch repair"/>
    <property type="evidence" value="ECO:0007669"/>
    <property type="project" value="InterPro"/>
</dbReference>
<feature type="transmembrane region" description="Helical" evidence="4">
    <location>
        <begin position="316"/>
        <end position="336"/>
    </location>
</feature>
<keyword evidence="1" id="KW-0547">Nucleotide-binding</keyword>
<dbReference type="Pfam" id="PF00488">
    <property type="entry name" value="MutS_V"/>
    <property type="match status" value="1"/>
</dbReference>
<dbReference type="GO" id="GO:0005524">
    <property type="term" value="F:ATP binding"/>
    <property type="evidence" value="ECO:0007669"/>
    <property type="project" value="UniProtKB-KW"/>
</dbReference>
<feature type="transmembrane region" description="Helical" evidence="4">
    <location>
        <begin position="203"/>
        <end position="226"/>
    </location>
</feature>
<keyword evidence="2" id="KW-0067">ATP-binding</keyword>
<dbReference type="InterPro" id="IPR000432">
    <property type="entry name" value="DNA_mismatch_repair_MutS_C"/>
</dbReference>